<dbReference type="Gene3D" id="2.170.270.10">
    <property type="entry name" value="SET domain"/>
    <property type="match status" value="1"/>
</dbReference>
<dbReference type="InterPro" id="IPR051760">
    <property type="entry name" value="KMT5A"/>
</dbReference>
<dbReference type="EMBL" id="OZ035823">
    <property type="protein sequence ID" value="CAL1567966.1"/>
    <property type="molecule type" value="Genomic_DNA"/>
</dbReference>
<dbReference type="Pfam" id="PF00856">
    <property type="entry name" value="SET"/>
    <property type="match status" value="1"/>
</dbReference>
<feature type="domain" description="SET" evidence="2">
    <location>
        <begin position="173"/>
        <end position="259"/>
    </location>
</feature>
<evidence type="ECO:0000256" key="1">
    <source>
        <dbReference type="SAM" id="MobiDB-lite"/>
    </source>
</evidence>
<organism evidence="3 4">
    <name type="scientific">Knipowitschia caucasica</name>
    <name type="common">Caucasian dwarf goby</name>
    <name type="synonym">Pomatoschistus caucasicus</name>
    <dbReference type="NCBI Taxonomy" id="637954"/>
    <lineage>
        <taxon>Eukaryota</taxon>
        <taxon>Metazoa</taxon>
        <taxon>Chordata</taxon>
        <taxon>Craniata</taxon>
        <taxon>Vertebrata</taxon>
        <taxon>Euteleostomi</taxon>
        <taxon>Actinopterygii</taxon>
        <taxon>Neopterygii</taxon>
        <taxon>Teleostei</taxon>
        <taxon>Neoteleostei</taxon>
        <taxon>Acanthomorphata</taxon>
        <taxon>Gobiaria</taxon>
        <taxon>Gobiiformes</taxon>
        <taxon>Gobioidei</taxon>
        <taxon>Gobiidae</taxon>
        <taxon>Gobiinae</taxon>
        <taxon>Knipowitschia</taxon>
    </lineage>
</organism>
<accession>A0AAV2IVA0</accession>
<dbReference type="PANTHER" id="PTHR46167:SF1">
    <property type="entry name" value="N-LYSINE METHYLTRANSFERASE KMT5A"/>
    <property type="match status" value="1"/>
</dbReference>
<dbReference type="SUPFAM" id="SSF82199">
    <property type="entry name" value="SET domain"/>
    <property type="match status" value="1"/>
</dbReference>
<feature type="compositionally biased region" description="Polar residues" evidence="1">
    <location>
        <begin position="100"/>
        <end position="110"/>
    </location>
</feature>
<feature type="compositionally biased region" description="Polar residues" evidence="1">
    <location>
        <begin position="125"/>
        <end position="136"/>
    </location>
</feature>
<evidence type="ECO:0000259" key="2">
    <source>
        <dbReference type="PROSITE" id="PS50280"/>
    </source>
</evidence>
<reference evidence="3 4" key="1">
    <citation type="submission" date="2024-04" db="EMBL/GenBank/DDBJ databases">
        <authorList>
            <person name="Waldvogel A.-M."/>
            <person name="Schoenle A."/>
        </authorList>
    </citation>
    <scope>NUCLEOTIDE SEQUENCE [LARGE SCALE GENOMIC DNA]</scope>
</reference>
<dbReference type="AlphaFoldDB" id="A0AAV2IVA0"/>
<dbReference type="GO" id="GO:0005700">
    <property type="term" value="C:polytene chromosome"/>
    <property type="evidence" value="ECO:0007669"/>
    <property type="project" value="TreeGrafter"/>
</dbReference>
<dbReference type="GO" id="GO:0043516">
    <property type="term" value="P:regulation of DNA damage response, signal transduction by p53 class mediator"/>
    <property type="evidence" value="ECO:0007669"/>
    <property type="project" value="TreeGrafter"/>
</dbReference>
<protein>
    <recommendedName>
        <fullName evidence="2">SET domain-containing protein</fullName>
    </recommendedName>
</protein>
<sequence>MNGEVLCNSHSITVMGHSKTLLIHNERNINKETQLSLHSQENEPKESKRPKPFTMAAKDLSLNLSDSSNCSAQQQHDVLNCPQPPSAITALSYSLFYTNNNNSKITPQGKQQKRGVNKNERRSATKSASKRNSQNRKVTDYYPIRRSSRKSKTELQCEQNKIIDELVVKGIEEGMEVREIDGKGRAVFSTQNFQKGEYVVEYHGDLLQITDAKKREAEYALNPATGCYMYYFQYLCKTYCVDATKETGRMGEELLYDYGDRSKASIAAHPWLKE</sequence>
<dbReference type="PANTHER" id="PTHR46167">
    <property type="entry name" value="N-LYSINE METHYLTRANSFERASE KMT5A"/>
    <property type="match status" value="1"/>
</dbReference>
<evidence type="ECO:0000313" key="4">
    <source>
        <dbReference type="Proteomes" id="UP001497482"/>
    </source>
</evidence>
<dbReference type="PROSITE" id="PS50280">
    <property type="entry name" value="SET"/>
    <property type="match status" value="1"/>
</dbReference>
<proteinExistence type="predicted"/>
<dbReference type="InterPro" id="IPR001214">
    <property type="entry name" value="SET_dom"/>
</dbReference>
<name>A0AAV2IVA0_KNICA</name>
<feature type="compositionally biased region" description="Basic and acidic residues" evidence="1">
    <location>
        <begin position="40"/>
        <end position="49"/>
    </location>
</feature>
<dbReference type="GO" id="GO:0005634">
    <property type="term" value="C:nucleus"/>
    <property type="evidence" value="ECO:0007669"/>
    <property type="project" value="TreeGrafter"/>
</dbReference>
<evidence type="ECO:0000313" key="3">
    <source>
        <dbReference type="EMBL" id="CAL1567966.1"/>
    </source>
</evidence>
<dbReference type="InterPro" id="IPR046341">
    <property type="entry name" value="SET_dom_sf"/>
</dbReference>
<gene>
    <name evidence="3" type="ORF">KC01_LOCUS685</name>
</gene>
<feature type="region of interest" description="Disordered" evidence="1">
    <location>
        <begin position="100"/>
        <end position="140"/>
    </location>
</feature>
<feature type="region of interest" description="Disordered" evidence="1">
    <location>
        <begin position="33"/>
        <end position="52"/>
    </location>
</feature>
<keyword evidence="4" id="KW-1185">Reference proteome</keyword>
<dbReference type="Proteomes" id="UP001497482">
    <property type="component" value="Chromosome 1"/>
</dbReference>
<dbReference type="GO" id="GO:0042799">
    <property type="term" value="F:histone H4K20 methyltransferase activity"/>
    <property type="evidence" value="ECO:0007669"/>
    <property type="project" value="TreeGrafter"/>
</dbReference>
<dbReference type="GO" id="GO:0006357">
    <property type="term" value="P:regulation of transcription by RNA polymerase II"/>
    <property type="evidence" value="ECO:0007669"/>
    <property type="project" value="TreeGrafter"/>
</dbReference>